<name>A0AC59ZSR2_RANTA</name>
<organism evidence="1 2">
    <name type="scientific">Rangifer tarandus platyrhynchus</name>
    <name type="common">Svalbard reindeer</name>
    <dbReference type="NCBI Taxonomy" id="3082113"/>
    <lineage>
        <taxon>Eukaryota</taxon>
        <taxon>Metazoa</taxon>
        <taxon>Chordata</taxon>
        <taxon>Craniata</taxon>
        <taxon>Vertebrata</taxon>
        <taxon>Euteleostomi</taxon>
        <taxon>Mammalia</taxon>
        <taxon>Eutheria</taxon>
        <taxon>Laurasiatheria</taxon>
        <taxon>Artiodactyla</taxon>
        <taxon>Ruminantia</taxon>
        <taxon>Pecora</taxon>
        <taxon>Cervidae</taxon>
        <taxon>Odocoileinae</taxon>
        <taxon>Rangifer</taxon>
    </lineage>
</organism>
<proteinExistence type="predicted"/>
<reference evidence="1" key="2">
    <citation type="submission" date="2025-03" db="EMBL/GenBank/DDBJ databases">
        <authorList>
            <consortium name="ELIXIR-Norway"/>
            <consortium name="Elixir Norway"/>
        </authorList>
    </citation>
    <scope>NUCLEOTIDE SEQUENCE</scope>
</reference>
<protein>
    <submittedName>
        <fullName evidence="1">Uncharacterized protein</fullName>
    </submittedName>
</protein>
<accession>A0AC59ZSR2</accession>
<evidence type="ECO:0000313" key="2">
    <source>
        <dbReference type="Proteomes" id="UP001162501"/>
    </source>
</evidence>
<sequence length="97" mass="10157">MLGPQQSSEETPTAVPLPEVPPGDLLSGHLRLPEPVLLFPEAPWGCKDSKTRRPKDCPSLAVSVPKAQCPLSLDVLGSSVGGTLGPEVDMEGLGYNP</sequence>
<gene>
    <name evidence="1" type="ORF">MRATA1EN22A_LOCUS22435</name>
</gene>
<dbReference type="EMBL" id="OX596088">
    <property type="protein sequence ID" value="CAN0504258.1"/>
    <property type="molecule type" value="Genomic_DNA"/>
</dbReference>
<evidence type="ECO:0000313" key="1">
    <source>
        <dbReference type="EMBL" id="CAN0504258.1"/>
    </source>
</evidence>
<dbReference type="Proteomes" id="UP001162501">
    <property type="component" value="Chromosome 4"/>
</dbReference>
<reference evidence="1" key="1">
    <citation type="submission" date="2023-05" db="EMBL/GenBank/DDBJ databases">
        <authorList>
            <consortium name="ELIXIR-Norway"/>
        </authorList>
    </citation>
    <scope>NUCLEOTIDE SEQUENCE</scope>
</reference>